<accession>A0A9P0HFZ9</accession>
<gene>
    <name evidence="1" type="ORF">NEZAVI_LOCUS10404</name>
</gene>
<keyword evidence="2" id="KW-1185">Reference proteome</keyword>
<dbReference type="EMBL" id="OV725081">
    <property type="protein sequence ID" value="CAH1401369.1"/>
    <property type="molecule type" value="Genomic_DNA"/>
</dbReference>
<dbReference type="AlphaFoldDB" id="A0A9P0HFZ9"/>
<evidence type="ECO:0000313" key="1">
    <source>
        <dbReference type="EMBL" id="CAH1401369.1"/>
    </source>
</evidence>
<evidence type="ECO:0000313" key="2">
    <source>
        <dbReference type="Proteomes" id="UP001152798"/>
    </source>
</evidence>
<sequence>MQPLLKEPINPSRTCPVAAAIGVATIRVLRANCSVLSSCTRHVLVGNVLHWTLLPPPTQLAHSKIRVAAVVDLFGRLFQFSD</sequence>
<reference evidence="1" key="1">
    <citation type="submission" date="2022-01" db="EMBL/GenBank/DDBJ databases">
        <authorList>
            <person name="King R."/>
        </authorList>
    </citation>
    <scope>NUCLEOTIDE SEQUENCE</scope>
</reference>
<organism evidence="1 2">
    <name type="scientific">Nezara viridula</name>
    <name type="common">Southern green stink bug</name>
    <name type="synonym">Cimex viridulus</name>
    <dbReference type="NCBI Taxonomy" id="85310"/>
    <lineage>
        <taxon>Eukaryota</taxon>
        <taxon>Metazoa</taxon>
        <taxon>Ecdysozoa</taxon>
        <taxon>Arthropoda</taxon>
        <taxon>Hexapoda</taxon>
        <taxon>Insecta</taxon>
        <taxon>Pterygota</taxon>
        <taxon>Neoptera</taxon>
        <taxon>Paraneoptera</taxon>
        <taxon>Hemiptera</taxon>
        <taxon>Heteroptera</taxon>
        <taxon>Panheteroptera</taxon>
        <taxon>Pentatomomorpha</taxon>
        <taxon>Pentatomoidea</taxon>
        <taxon>Pentatomidae</taxon>
        <taxon>Pentatominae</taxon>
        <taxon>Nezara</taxon>
    </lineage>
</organism>
<name>A0A9P0HFZ9_NEZVI</name>
<protein>
    <submittedName>
        <fullName evidence="1">Uncharacterized protein</fullName>
    </submittedName>
</protein>
<dbReference type="Proteomes" id="UP001152798">
    <property type="component" value="Chromosome 5"/>
</dbReference>
<proteinExistence type="predicted"/>